<evidence type="ECO:0000313" key="4">
    <source>
        <dbReference type="EMBL" id="KAK7543974.1"/>
    </source>
</evidence>
<dbReference type="Pfam" id="PF01670">
    <property type="entry name" value="Glyco_hydro_12"/>
    <property type="match status" value="1"/>
</dbReference>
<dbReference type="InterPro" id="IPR013320">
    <property type="entry name" value="ConA-like_dom_sf"/>
</dbReference>
<dbReference type="InterPro" id="IPR013319">
    <property type="entry name" value="GH11/12"/>
</dbReference>
<feature type="signal peptide" evidence="3">
    <location>
        <begin position="1"/>
        <end position="27"/>
    </location>
</feature>
<gene>
    <name evidence="4" type="ORF">J3D65DRAFT_532</name>
</gene>
<dbReference type="InterPro" id="IPR002594">
    <property type="entry name" value="GH12"/>
</dbReference>
<dbReference type="Proteomes" id="UP001360953">
    <property type="component" value="Unassembled WGS sequence"/>
</dbReference>
<dbReference type="PANTHER" id="PTHR34002:SF11">
    <property type="entry name" value="CONCANAVALIN A-LIKE LECTIN_GLUCANASE"/>
    <property type="match status" value="1"/>
</dbReference>
<keyword evidence="5" id="KW-1185">Reference proteome</keyword>
<evidence type="ECO:0000256" key="2">
    <source>
        <dbReference type="RuleBase" id="RU361163"/>
    </source>
</evidence>
<evidence type="ECO:0000256" key="3">
    <source>
        <dbReference type="SAM" id="SignalP"/>
    </source>
</evidence>
<sequence length="321" mass="34768">MHRTIMRGAWASALIAALLAWPLAVVADDEETETMCSPESAVNTTSLRYTILSNQWGDDGSGLQCVTSELGSKDDNSTSFNATWRWFNTRTEVHSFPSVILNSNVMPVVVSNLTSITIDASWAIVPSPSDETETNSTLLASLDTVADVALDMFLDDDPLKSSNASGATTEVMVWQSAYGNLKPLGWDTISADPPIRELSAVNYTLYKGFNANGQTVYSWVPNQNQSTLNTDLYPLVDYLVKDGAISDKMYLGRLQFGSETMHSGQNQNISFIVSHLEMNVNHEVWTPPKGSGSGSGHHKGAASSLQPSVALIVAIVLFLVV</sequence>
<comment type="caution">
    <text evidence="4">The sequence shown here is derived from an EMBL/GenBank/DDBJ whole genome shotgun (WGS) entry which is preliminary data.</text>
</comment>
<dbReference type="RefSeq" id="XP_066659209.1">
    <property type="nucleotide sequence ID" value="XM_066796679.1"/>
</dbReference>
<keyword evidence="2" id="KW-0624">Polysaccharide degradation</keyword>
<feature type="chain" id="PRO_5045987225" evidence="3">
    <location>
        <begin position="28"/>
        <end position="321"/>
    </location>
</feature>
<keyword evidence="2" id="KW-0378">Hydrolase</keyword>
<dbReference type="GeneID" id="92029585"/>
<comment type="similarity">
    <text evidence="1 2">Belongs to the glycosyl hydrolase 12 (cellulase H) family.</text>
</comment>
<reference evidence="4 5" key="1">
    <citation type="submission" date="2024-04" db="EMBL/GenBank/DDBJ databases">
        <title>Phyllosticta paracitricarpa is synonymous to the EU quarantine fungus P. citricarpa based on phylogenomic analyses.</title>
        <authorList>
            <consortium name="Lawrence Berkeley National Laboratory"/>
            <person name="Van ingen-buijs V.A."/>
            <person name="Van westerhoven A.C."/>
            <person name="Haridas S."/>
            <person name="Skiadas P."/>
            <person name="Martin F."/>
            <person name="Groenewald J.Z."/>
            <person name="Crous P.W."/>
            <person name="Seidl M.F."/>
        </authorList>
    </citation>
    <scope>NUCLEOTIDE SEQUENCE [LARGE SCALE GENOMIC DNA]</scope>
    <source>
        <strain evidence="4 5">CPC 17464</strain>
    </source>
</reference>
<keyword evidence="2" id="KW-0119">Carbohydrate metabolism</keyword>
<keyword evidence="3" id="KW-0732">Signal</keyword>
<name>A0ABR1M7X1_9PEZI</name>
<dbReference type="SUPFAM" id="SSF49899">
    <property type="entry name" value="Concanavalin A-like lectins/glucanases"/>
    <property type="match status" value="1"/>
</dbReference>
<accession>A0ABR1M7X1</accession>
<keyword evidence="2" id="KW-0326">Glycosidase</keyword>
<dbReference type="PANTHER" id="PTHR34002">
    <property type="entry name" value="BLR1656 PROTEIN"/>
    <property type="match status" value="1"/>
</dbReference>
<protein>
    <submittedName>
        <fullName evidence="4">Concanavalin A-like lectin/glucanase domain-containing protein</fullName>
    </submittedName>
</protein>
<organism evidence="4 5">
    <name type="scientific">Phyllosticta citribraziliensis</name>
    <dbReference type="NCBI Taxonomy" id="989973"/>
    <lineage>
        <taxon>Eukaryota</taxon>
        <taxon>Fungi</taxon>
        <taxon>Dikarya</taxon>
        <taxon>Ascomycota</taxon>
        <taxon>Pezizomycotina</taxon>
        <taxon>Dothideomycetes</taxon>
        <taxon>Dothideomycetes incertae sedis</taxon>
        <taxon>Botryosphaeriales</taxon>
        <taxon>Phyllostictaceae</taxon>
        <taxon>Phyllosticta</taxon>
    </lineage>
</organism>
<evidence type="ECO:0000256" key="1">
    <source>
        <dbReference type="ARBA" id="ARBA00005519"/>
    </source>
</evidence>
<evidence type="ECO:0000313" key="5">
    <source>
        <dbReference type="Proteomes" id="UP001360953"/>
    </source>
</evidence>
<dbReference type="Gene3D" id="2.60.120.180">
    <property type="match status" value="1"/>
</dbReference>
<dbReference type="EMBL" id="JBBPEH010000001">
    <property type="protein sequence ID" value="KAK7543974.1"/>
    <property type="molecule type" value="Genomic_DNA"/>
</dbReference>
<proteinExistence type="inferred from homology"/>